<dbReference type="GO" id="GO:0000159">
    <property type="term" value="C:protein phosphatase type 2A complex"/>
    <property type="evidence" value="ECO:0007669"/>
    <property type="project" value="UniProtKB-UniRule"/>
</dbReference>
<feature type="region of interest" description="Disordered" evidence="5">
    <location>
        <begin position="149"/>
        <end position="177"/>
    </location>
</feature>
<comment type="caution">
    <text evidence="6">The sequence shown here is derived from an EMBL/GenBank/DDBJ whole genome shotgun (WGS) entry which is preliminary data.</text>
</comment>
<reference evidence="6" key="1">
    <citation type="submission" date="2016-09" db="EMBL/GenBank/DDBJ databases">
        <authorList>
            <person name="Hebert L."/>
            <person name="Moumen B."/>
        </authorList>
    </citation>
    <scope>NUCLEOTIDE SEQUENCE [LARGE SCALE GENOMIC DNA]</scope>
    <source>
        <strain evidence="6">OVI</strain>
    </source>
</reference>
<dbReference type="SUPFAM" id="SSF50978">
    <property type="entry name" value="WD40 repeat-like"/>
    <property type="match status" value="1"/>
</dbReference>
<keyword evidence="2 4" id="KW-0853">WD repeat</keyword>
<sequence length="677" mass="73252">MSSKLGTASESTGRGGSTQRSSGTAVPGCFSPRPTHSRNLSTESSTFLRETPSKGVAETPTGKQQVSSVSKEAGEKFRSTRSKSQTLDSSPPSHTRVSSTGGLSPSRGSSSAMSRGKAVRRRERALRHSSPLETLLEHQRFRCSSSVKALEGASASSPDEKTRGAATSSRGSLAGSQMGRGRFTLLESYASGKPWSVVAEPHGDICRNSSRNVSSLAVSSSGEHVAFGDRSGRVFVMQQRRLDEESGDVEGGREDPAGASTTSRAHRPYEFAVGRQAYTSIIDPLNNVEVTPNIQAVCFLPQIGASTYLLTANEKLPKLYKIVRVRESPSSFSAVDCLGGNQTSSLTLNPPHGTMVNAMKQVTRYALNHEYNINSLCPQADGTQFFSADDLTVKLWCVEYPEASIETYSVKPPCDEEAQEMICSVQSFPHEPFLLFVVSISGTVRVVDTRQTIKLLHRSPLTFRSTLRENDMTYNSMLLDCTLSPCGRYVAGRDTTGVCLWDVRRPGASAGGFQGGLVSSKLAHSEEHDVVQRWEVHPHLRRELDQFFQSSAVERFHLRFLNCREICTGGFANTLHLIDILDSDGAVIDKTFTAQRYGNVKSLRLPKLQDSSDRGRGSLQVSSANSVSLPTAGEGEGLFSTAVTHLSSPLTSHNGDCSILASCGSALFQIGYPSLRL</sequence>
<dbReference type="AlphaFoldDB" id="A0A1G4ICM0"/>
<accession>A0A1G4ICM0</accession>
<feature type="compositionally biased region" description="Polar residues" evidence="5">
    <location>
        <begin position="82"/>
        <end position="97"/>
    </location>
</feature>
<dbReference type="InterPro" id="IPR036322">
    <property type="entry name" value="WD40_repeat_dom_sf"/>
</dbReference>
<name>A0A1G4ICM0_TRYEQ</name>
<feature type="compositionally biased region" description="Polar residues" evidence="5">
    <location>
        <begin position="165"/>
        <end position="175"/>
    </location>
</feature>
<feature type="region of interest" description="Disordered" evidence="5">
    <location>
        <begin position="242"/>
        <end position="265"/>
    </location>
</feature>
<dbReference type="GeneID" id="92375264"/>
<dbReference type="InterPro" id="IPR000009">
    <property type="entry name" value="PP2A_PR55"/>
</dbReference>
<feature type="compositionally biased region" description="Basic and acidic residues" evidence="5">
    <location>
        <begin position="242"/>
        <end position="256"/>
    </location>
</feature>
<evidence type="ECO:0000256" key="3">
    <source>
        <dbReference type="ARBA" id="ARBA00022737"/>
    </source>
</evidence>
<dbReference type="Gene3D" id="2.130.10.10">
    <property type="entry name" value="YVTN repeat-like/Quinoprotein amine dehydrogenase"/>
    <property type="match status" value="1"/>
</dbReference>
<evidence type="ECO:0000256" key="5">
    <source>
        <dbReference type="SAM" id="MobiDB-lite"/>
    </source>
</evidence>
<dbReference type="Proteomes" id="UP000195570">
    <property type="component" value="Unassembled WGS sequence"/>
</dbReference>
<dbReference type="InterPro" id="IPR001680">
    <property type="entry name" value="WD40_rpt"/>
</dbReference>
<feature type="region of interest" description="Disordered" evidence="5">
    <location>
        <begin position="1"/>
        <end position="131"/>
    </location>
</feature>
<feature type="region of interest" description="Disordered" evidence="5">
    <location>
        <begin position="608"/>
        <end position="628"/>
    </location>
</feature>
<dbReference type="EMBL" id="CZPT02001306">
    <property type="protein sequence ID" value="SCU69755.1"/>
    <property type="molecule type" value="Genomic_DNA"/>
</dbReference>
<gene>
    <name evidence="6" type="ORF">TEOVI_000132400</name>
</gene>
<feature type="compositionally biased region" description="Polar residues" evidence="5">
    <location>
        <begin position="37"/>
        <end position="48"/>
    </location>
</feature>
<protein>
    <recommendedName>
        <fullName evidence="4">Serine/threonine-protein phosphatase 2A 55 kDa regulatory subunit B</fullName>
    </recommendedName>
</protein>
<dbReference type="Pfam" id="PF00400">
    <property type="entry name" value="WD40"/>
    <property type="match status" value="1"/>
</dbReference>
<evidence type="ECO:0000256" key="4">
    <source>
        <dbReference type="RuleBase" id="RU331113"/>
    </source>
</evidence>
<dbReference type="PRINTS" id="PR00600">
    <property type="entry name" value="PP2APR55"/>
</dbReference>
<keyword evidence="7" id="KW-1185">Reference proteome</keyword>
<evidence type="ECO:0000313" key="7">
    <source>
        <dbReference type="Proteomes" id="UP000195570"/>
    </source>
</evidence>
<organism evidence="6 7">
    <name type="scientific">Trypanosoma equiperdum</name>
    <dbReference type="NCBI Taxonomy" id="5694"/>
    <lineage>
        <taxon>Eukaryota</taxon>
        <taxon>Discoba</taxon>
        <taxon>Euglenozoa</taxon>
        <taxon>Kinetoplastea</taxon>
        <taxon>Metakinetoplastina</taxon>
        <taxon>Trypanosomatida</taxon>
        <taxon>Trypanosomatidae</taxon>
        <taxon>Trypanosoma</taxon>
    </lineage>
</organism>
<dbReference type="VEuPathDB" id="TriTrypDB:TEOVI_000132400"/>
<dbReference type="RefSeq" id="XP_067080663.1">
    <property type="nucleotide sequence ID" value="XM_067224562.1"/>
</dbReference>
<proteinExistence type="inferred from homology"/>
<evidence type="ECO:0000256" key="2">
    <source>
        <dbReference type="ARBA" id="ARBA00022574"/>
    </source>
</evidence>
<evidence type="ECO:0000313" key="6">
    <source>
        <dbReference type="EMBL" id="SCU69755.1"/>
    </source>
</evidence>
<feature type="compositionally biased region" description="Polar residues" evidence="5">
    <location>
        <begin position="1"/>
        <end position="10"/>
    </location>
</feature>
<dbReference type="GO" id="GO:0019888">
    <property type="term" value="F:protein phosphatase regulator activity"/>
    <property type="evidence" value="ECO:0007669"/>
    <property type="project" value="InterPro"/>
</dbReference>
<feature type="compositionally biased region" description="Basic residues" evidence="5">
    <location>
        <begin position="117"/>
        <end position="127"/>
    </location>
</feature>
<feature type="compositionally biased region" description="Polar residues" evidence="5">
    <location>
        <begin position="61"/>
        <end position="70"/>
    </location>
</feature>
<feature type="compositionally biased region" description="Polar residues" evidence="5">
    <location>
        <begin position="619"/>
        <end position="628"/>
    </location>
</feature>
<comment type="similarity">
    <text evidence="1 4">Belongs to the phosphatase 2A regulatory subunit B family.</text>
</comment>
<keyword evidence="3 4" id="KW-0677">Repeat</keyword>
<evidence type="ECO:0000256" key="1">
    <source>
        <dbReference type="ARBA" id="ARBA00008259"/>
    </source>
</evidence>
<feature type="compositionally biased region" description="Low complexity" evidence="5">
    <location>
        <begin position="98"/>
        <end position="116"/>
    </location>
</feature>
<dbReference type="PANTHER" id="PTHR11871">
    <property type="entry name" value="PROTEIN PHOSPHATASE PP2A REGULATORY SUBUNIT B"/>
    <property type="match status" value="1"/>
</dbReference>
<dbReference type="InterPro" id="IPR015943">
    <property type="entry name" value="WD40/YVTN_repeat-like_dom_sf"/>
</dbReference>
<dbReference type="SMART" id="SM00320">
    <property type="entry name" value="WD40"/>
    <property type="match status" value="4"/>
</dbReference>